<evidence type="ECO:0000313" key="2">
    <source>
        <dbReference type="Proteomes" id="UP001206595"/>
    </source>
</evidence>
<dbReference type="Pfam" id="PF12855">
    <property type="entry name" value="Ecl1"/>
    <property type="match status" value="1"/>
</dbReference>
<protein>
    <submittedName>
        <fullName evidence="1">Uncharacterized protein</fullName>
    </submittedName>
</protein>
<dbReference type="RefSeq" id="XP_051447191.1">
    <property type="nucleotide sequence ID" value="XM_051587090.1"/>
</dbReference>
<dbReference type="EMBL" id="MU620902">
    <property type="protein sequence ID" value="KAI8582187.1"/>
    <property type="molecule type" value="Genomic_DNA"/>
</dbReference>
<reference evidence="1" key="2">
    <citation type="journal article" date="2022" name="Proc. Natl. Acad. Sci. U.S.A.">
        <title>Diploid-dominant life cycles characterize the early evolution of Fungi.</title>
        <authorList>
            <person name="Amses K.R."/>
            <person name="Simmons D.R."/>
            <person name="Longcore J.E."/>
            <person name="Mondo S.J."/>
            <person name="Seto K."/>
            <person name="Jeronimo G.H."/>
            <person name="Bonds A.E."/>
            <person name="Quandt C.A."/>
            <person name="Davis W.J."/>
            <person name="Chang Y."/>
            <person name="Federici B.A."/>
            <person name="Kuo A."/>
            <person name="LaButti K."/>
            <person name="Pangilinan J."/>
            <person name="Andreopoulos W."/>
            <person name="Tritt A."/>
            <person name="Riley R."/>
            <person name="Hundley H."/>
            <person name="Johnson J."/>
            <person name="Lipzen A."/>
            <person name="Barry K."/>
            <person name="Lang B.F."/>
            <person name="Cuomo C.A."/>
            <person name="Buchler N.E."/>
            <person name="Grigoriev I.V."/>
            <person name="Spatafora J.W."/>
            <person name="Stajich J.E."/>
            <person name="James T.Y."/>
        </authorList>
    </citation>
    <scope>NUCLEOTIDE SEQUENCE</scope>
    <source>
        <strain evidence="1">AG</strain>
    </source>
</reference>
<comment type="caution">
    <text evidence="1">The sequence shown here is derived from an EMBL/GenBank/DDBJ whole genome shotgun (WGS) entry which is preliminary data.</text>
</comment>
<reference evidence="1" key="1">
    <citation type="submission" date="2021-06" db="EMBL/GenBank/DDBJ databases">
        <authorList>
            <consortium name="DOE Joint Genome Institute"/>
            <person name="Mondo S.J."/>
            <person name="Amses K.R."/>
            <person name="Simmons D.R."/>
            <person name="Longcore J.E."/>
            <person name="Seto K."/>
            <person name="Alves G.H."/>
            <person name="Bonds A.E."/>
            <person name="Quandt C.A."/>
            <person name="Davis W.J."/>
            <person name="Chang Y."/>
            <person name="Letcher P.M."/>
            <person name="Powell M.J."/>
            <person name="Kuo A."/>
            <person name="Labutti K."/>
            <person name="Pangilinan J."/>
            <person name="Andreopoulos W."/>
            <person name="Tritt A."/>
            <person name="Riley R."/>
            <person name="Hundley H."/>
            <person name="Johnson J."/>
            <person name="Lipzen A."/>
            <person name="Barry K."/>
            <person name="Berbee M.L."/>
            <person name="Buchler N.E."/>
            <person name="Grigoriev I.V."/>
            <person name="Spatafora J.W."/>
            <person name="Stajich J.E."/>
            <person name="James T.Y."/>
        </authorList>
    </citation>
    <scope>NUCLEOTIDE SEQUENCE</scope>
    <source>
        <strain evidence="1">AG</strain>
    </source>
</reference>
<evidence type="ECO:0000313" key="1">
    <source>
        <dbReference type="EMBL" id="KAI8582187.1"/>
    </source>
</evidence>
<dbReference type="Proteomes" id="UP001206595">
    <property type="component" value="Unassembled WGS sequence"/>
</dbReference>
<dbReference type="AlphaFoldDB" id="A0AAD5EEY8"/>
<proteinExistence type="predicted"/>
<keyword evidence="2" id="KW-1185">Reference proteome</keyword>
<sequence>MSNLNWCTFCDNAINPFSNSLYCSEACLRGDALNHHPLLGYDFSELQDFPRRASTSQSPALSISGSSIASSPIPSYTLPSPLPSSSQMNLPPKLSPPLFELGQPALVKQPFPKRSFHV</sequence>
<name>A0AAD5EEY8_UMBRA</name>
<dbReference type="InterPro" id="IPR024368">
    <property type="entry name" value="Ecl1/2/3"/>
</dbReference>
<gene>
    <name evidence="1" type="ORF">K450DRAFT_229454</name>
</gene>
<organism evidence="1 2">
    <name type="scientific">Umbelopsis ramanniana AG</name>
    <dbReference type="NCBI Taxonomy" id="1314678"/>
    <lineage>
        <taxon>Eukaryota</taxon>
        <taxon>Fungi</taxon>
        <taxon>Fungi incertae sedis</taxon>
        <taxon>Mucoromycota</taxon>
        <taxon>Mucoromycotina</taxon>
        <taxon>Umbelopsidomycetes</taxon>
        <taxon>Umbelopsidales</taxon>
        <taxon>Umbelopsidaceae</taxon>
        <taxon>Umbelopsis</taxon>
    </lineage>
</organism>
<dbReference type="GeneID" id="75912437"/>
<accession>A0AAD5EEY8</accession>